<evidence type="ECO:0000313" key="3">
    <source>
        <dbReference type="RefSeq" id="XP_018020087.1"/>
    </source>
</evidence>
<reference evidence="3" key="1">
    <citation type="submission" date="2025-08" db="UniProtKB">
        <authorList>
            <consortium name="RefSeq"/>
        </authorList>
    </citation>
    <scope>IDENTIFICATION</scope>
    <source>
        <tissue evidence="3">Whole organism</tissue>
    </source>
</reference>
<dbReference type="AlphaFoldDB" id="A0A8B7P244"/>
<dbReference type="RefSeq" id="XP_018020087.1">
    <property type="nucleotide sequence ID" value="XM_018164598.2"/>
</dbReference>
<organism evidence="2 3">
    <name type="scientific">Hyalella azteca</name>
    <name type="common">Amphipod</name>
    <dbReference type="NCBI Taxonomy" id="294128"/>
    <lineage>
        <taxon>Eukaryota</taxon>
        <taxon>Metazoa</taxon>
        <taxon>Ecdysozoa</taxon>
        <taxon>Arthropoda</taxon>
        <taxon>Crustacea</taxon>
        <taxon>Multicrustacea</taxon>
        <taxon>Malacostraca</taxon>
        <taxon>Eumalacostraca</taxon>
        <taxon>Peracarida</taxon>
        <taxon>Amphipoda</taxon>
        <taxon>Senticaudata</taxon>
        <taxon>Talitrida</taxon>
        <taxon>Talitroidea</taxon>
        <taxon>Hyalellidae</taxon>
        <taxon>Hyalella</taxon>
    </lineage>
</organism>
<accession>A0A8B7P244</accession>
<sequence length="377" mass="43830">MMLARITTRHLLLVSITSVLFYFVCYVIFFSSENQPGSAFVGNRVLRSMRLDLNITKRGYSHPGCSCTRYGYDLAALNKTRELALRDPRSQPPWFLVRYPETFTSTCSDFSSQRGVGQKVVSYSYYVPTGIASNDSESTKKFLKQMYPRARRIARVYPSWLMRVYHNVSTDDVISTHYMCKLFCDMPHVDLCHVKDLPTLGDLESRMPLGRTWRFAALGDPTVRWMMSRDLDSKILTREVEAVKQWIQSGRSFHVMRDHPGHNTFVLAGLWGAYNKFPVRLAAVRDAMLAVPPVKQQKNFDQIMLAKHLWPFMQGELMEHDSYYCENYPGSLPFPTHRREWRYCGWGPYKASPRTLVIEKQCPMACRPKDHPDWTWC</sequence>
<keyword evidence="1" id="KW-0472">Membrane</keyword>
<gene>
    <name evidence="3" type="primary">LOC108676516</name>
</gene>
<evidence type="ECO:0000313" key="2">
    <source>
        <dbReference type="Proteomes" id="UP000694843"/>
    </source>
</evidence>
<keyword evidence="1" id="KW-1133">Transmembrane helix</keyword>
<name>A0A8B7P244_HYAAZ</name>
<proteinExistence type="predicted"/>
<dbReference type="KEGG" id="hazt:108676516"/>
<keyword evidence="2" id="KW-1185">Reference proteome</keyword>
<dbReference type="GeneID" id="108676516"/>
<evidence type="ECO:0000256" key="1">
    <source>
        <dbReference type="SAM" id="Phobius"/>
    </source>
</evidence>
<dbReference type="OMA" id="KYVWPWA"/>
<protein>
    <submittedName>
        <fullName evidence="3">Uncharacterized protein LOC108676516</fullName>
    </submittedName>
</protein>
<feature type="transmembrane region" description="Helical" evidence="1">
    <location>
        <begin position="12"/>
        <end position="30"/>
    </location>
</feature>
<dbReference type="Proteomes" id="UP000694843">
    <property type="component" value="Unplaced"/>
</dbReference>
<dbReference type="OrthoDB" id="6346064at2759"/>
<keyword evidence="1" id="KW-0812">Transmembrane</keyword>